<dbReference type="RefSeq" id="WP_037460063.1">
    <property type="nucleotide sequence ID" value="NZ_AVFL01000036.1"/>
</dbReference>
<organism evidence="1 2">
    <name type="scientific">Skermanella stibiiresistens SB22</name>
    <dbReference type="NCBI Taxonomy" id="1385369"/>
    <lineage>
        <taxon>Bacteria</taxon>
        <taxon>Pseudomonadati</taxon>
        <taxon>Pseudomonadota</taxon>
        <taxon>Alphaproteobacteria</taxon>
        <taxon>Rhodospirillales</taxon>
        <taxon>Azospirillaceae</taxon>
        <taxon>Skermanella</taxon>
    </lineage>
</organism>
<gene>
    <name evidence="1" type="ORF">N825_25355</name>
</gene>
<dbReference type="EMBL" id="AVFL01000036">
    <property type="protein sequence ID" value="EWY36764.1"/>
    <property type="molecule type" value="Genomic_DNA"/>
</dbReference>
<evidence type="ECO:0000313" key="1">
    <source>
        <dbReference type="EMBL" id="EWY36764.1"/>
    </source>
</evidence>
<comment type="caution">
    <text evidence="1">The sequence shown here is derived from an EMBL/GenBank/DDBJ whole genome shotgun (WGS) entry which is preliminary data.</text>
</comment>
<dbReference type="Gene3D" id="3.30.1580.10">
    <property type="entry name" value="Head-to-tail joining protein W"/>
    <property type="match status" value="1"/>
</dbReference>
<name>W9GSN6_9PROT</name>
<dbReference type="AlphaFoldDB" id="W9GSN6"/>
<dbReference type="SUPFAM" id="SSF64210">
    <property type="entry name" value="Head-to-tail joining protein W, gpW"/>
    <property type="match status" value="1"/>
</dbReference>
<dbReference type="STRING" id="1385369.N825_25355"/>
<dbReference type="GO" id="GO:0019058">
    <property type="term" value="P:viral life cycle"/>
    <property type="evidence" value="ECO:0007669"/>
    <property type="project" value="InterPro"/>
</dbReference>
<accession>W9GSN6</accession>
<sequence>MTDETTLRRRLTEAEDALHRLTIGKSVTVASGDGSSITYAPAQSAQLRLHIAELKIKLGECAGYAPAMPRFF</sequence>
<keyword evidence="2" id="KW-1185">Reference proteome</keyword>
<dbReference type="InterPro" id="IPR036626">
    <property type="entry name" value="GpW_sf"/>
</dbReference>
<dbReference type="InterPro" id="IPR004174">
    <property type="entry name" value="GpW"/>
</dbReference>
<proteinExistence type="predicted"/>
<evidence type="ECO:0000313" key="2">
    <source>
        <dbReference type="Proteomes" id="UP000019486"/>
    </source>
</evidence>
<protein>
    <recommendedName>
        <fullName evidence="3">Head-tail joining protein</fullName>
    </recommendedName>
</protein>
<dbReference type="Pfam" id="PF02831">
    <property type="entry name" value="gpW"/>
    <property type="match status" value="1"/>
</dbReference>
<evidence type="ECO:0008006" key="3">
    <source>
        <dbReference type="Google" id="ProtNLM"/>
    </source>
</evidence>
<dbReference type="Proteomes" id="UP000019486">
    <property type="component" value="Unassembled WGS sequence"/>
</dbReference>
<reference evidence="1 2" key="1">
    <citation type="submission" date="2013-08" db="EMBL/GenBank/DDBJ databases">
        <title>The genome sequence of Skermanella stibiiresistens.</title>
        <authorList>
            <person name="Zhu W."/>
            <person name="Wang G."/>
        </authorList>
    </citation>
    <scope>NUCLEOTIDE SEQUENCE [LARGE SCALE GENOMIC DNA]</scope>
    <source>
        <strain evidence="1 2">SB22</strain>
    </source>
</reference>